<dbReference type="GO" id="GO:0006281">
    <property type="term" value="P:DNA repair"/>
    <property type="evidence" value="ECO:0007669"/>
    <property type="project" value="UniProtKB-UniRule"/>
</dbReference>
<dbReference type="GO" id="GO:0006310">
    <property type="term" value="P:DNA recombination"/>
    <property type="evidence" value="ECO:0007669"/>
    <property type="project" value="UniProtKB-UniRule"/>
</dbReference>
<dbReference type="Pfam" id="PF05970">
    <property type="entry name" value="PIF1"/>
    <property type="match status" value="1"/>
</dbReference>
<evidence type="ECO:0000256" key="11">
    <source>
        <dbReference type="ARBA" id="ARBA00023242"/>
    </source>
</evidence>
<dbReference type="GO" id="GO:0003677">
    <property type="term" value="F:DNA binding"/>
    <property type="evidence" value="ECO:0007669"/>
    <property type="project" value="UniProtKB-KW"/>
</dbReference>
<keyword evidence="19" id="KW-1185">Reference proteome</keyword>
<keyword evidence="6 13" id="KW-0238">DNA-binding</keyword>
<comment type="function">
    <text evidence="13">DNA-dependent ATPase and 5'-3' DNA helicase required for the maintenance of both mitochondrial and nuclear genome stability.</text>
</comment>
<dbReference type="STRING" id="6573.A0A210R047"/>
<evidence type="ECO:0000256" key="8">
    <source>
        <dbReference type="ARBA" id="ARBA00023172"/>
    </source>
</evidence>
<evidence type="ECO:0000256" key="6">
    <source>
        <dbReference type="ARBA" id="ARBA00023125"/>
    </source>
</evidence>
<evidence type="ECO:0000256" key="13">
    <source>
        <dbReference type="HAMAP-Rule" id="MF_03176"/>
    </source>
</evidence>
<dbReference type="GO" id="GO:0000723">
    <property type="term" value="P:telomere maintenance"/>
    <property type="evidence" value="ECO:0007669"/>
    <property type="project" value="InterPro"/>
</dbReference>
<evidence type="ECO:0000313" key="19">
    <source>
        <dbReference type="Proteomes" id="UP000242188"/>
    </source>
</evidence>
<evidence type="ECO:0000256" key="2">
    <source>
        <dbReference type="ARBA" id="ARBA00022763"/>
    </source>
</evidence>
<dbReference type="SUPFAM" id="SSF52540">
    <property type="entry name" value="P-loop containing nucleoside triphosphate hydrolases"/>
    <property type="match status" value="2"/>
</dbReference>
<evidence type="ECO:0000259" key="17">
    <source>
        <dbReference type="Pfam" id="PF25344"/>
    </source>
</evidence>
<dbReference type="EMBL" id="NEDP02001046">
    <property type="protein sequence ID" value="OWF54393.1"/>
    <property type="molecule type" value="Genomic_DNA"/>
</dbReference>
<comment type="caution">
    <text evidence="18">The sequence shown here is derived from an EMBL/GenBank/DDBJ whole genome shotgun (WGS) entry which is preliminary data.</text>
</comment>
<dbReference type="FunFam" id="3.40.50.300:FF:000805">
    <property type="entry name" value="ATP-dependent DNA helicase PIF1"/>
    <property type="match status" value="1"/>
</dbReference>
<keyword evidence="2 13" id="KW-0227">DNA damage</keyword>
<dbReference type="InterPro" id="IPR057437">
    <property type="entry name" value="PIF1/LRR1_PH"/>
</dbReference>
<keyword evidence="8 13" id="KW-0233">DNA recombination</keyword>
<keyword evidence="5 13" id="KW-0067">ATP-binding</keyword>
<organism evidence="18 19">
    <name type="scientific">Mizuhopecten yessoensis</name>
    <name type="common">Japanese scallop</name>
    <name type="synonym">Patinopecten yessoensis</name>
    <dbReference type="NCBI Taxonomy" id="6573"/>
    <lineage>
        <taxon>Eukaryota</taxon>
        <taxon>Metazoa</taxon>
        <taxon>Spiralia</taxon>
        <taxon>Lophotrochozoa</taxon>
        <taxon>Mollusca</taxon>
        <taxon>Bivalvia</taxon>
        <taxon>Autobranchia</taxon>
        <taxon>Pteriomorphia</taxon>
        <taxon>Pectinida</taxon>
        <taxon>Pectinoidea</taxon>
        <taxon>Pectinidae</taxon>
        <taxon>Mizuhopecten</taxon>
    </lineage>
</organism>
<feature type="domain" description="PIF1/LRR1 pleckstrin homology" evidence="17">
    <location>
        <begin position="19"/>
        <end position="107"/>
    </location>
</feature>
<proteinExistence type="inferred from homology"/>
<dbReference type="CDD" id="cd18037">
    <property type="entry name" value="DEXSc_Pif1_like"/>
    <property type="match status" value="1"/>
</dbReference>
<dbReference type="PANTHER" id="PTHR47642">
    <property type="entry name" value="ATP-DEPENDENT DNA HELICASE"/>
    <property type="match status" value="1"/>
</dbReference>
<dbReference type="EC" id="5.6.2.3" evidence="13"/>
<evidence type="ECO:0000313" key="18">
    <source>
        <dbReference type="EMBL" id="OWF54393.1"/>
    </source>
</evidence>
<evidence type="ECO:0000256" key="3">
    <source>
        <dbReference type="ARBA" id="ARBA00022801"/>
    </source>
</evidence>
<feature type="region of interest" description="Disordered" evidence="14">
    <location>
        <begin position="153"/>
        <end position="172"/>
    </location>
</feature>
<dbReference type="GO" id="GO:0005634">
    <property type="term" value="C:nucleus"/>
    <property type="evidence" value="ECO:0007669"/>
    <property type="project" value="UniProtKB-SubCell"/>
</dbReference>
<comment type="similarity">
    <text evidence="13">Belongs to the helicase family. PIF1 subfamily.</text>
</comment>
<keyword evidence="10 13" id="KW-0413">Isomerase</keyword>
<evidence type="ECO:0000256" key="9">
    <source>
        <dbReference type="ARBA" id="ARBA00023204"/>
    </source>
</evidence>
<evidence type="ECO:0000256" key="1">
    <source>
        <dbReference type="ARBA" id="ARBA00022741"/>
    </source>
</evidence>
<dbReference type="InterPro" id="IPR048293">
    <property type="entry name" value="PIF1_RRM3_pfh1"/>
</dbReference>
<dbReference type="HAMAP" id="MF_03176">
    <property type="entry name" value="PIF1"/>
    <property type="match status" value="1"/>
</dbReference>
<comment type="cofactor">
    <cofactor evidence="13">
        <name>Mg(2+)</name>
        <dbReference type="ChEBI" id="CHEBI:18420"/>
    </cofactor>
</comment>
<evidence type="ECO:0000259" key="16">
    <source>
        <dbReference type="Pfam" id="PF21530"/>
    </source>
</evidence>
<keyword evidence="3 13" id="KW-0378">Hydrolase</keyword>
<dbReference type="InterPro" id="IPR027417">
    <property type="entry name" value="P-loop_NTPase"/>
</dbReference>
<evidence type="ECO:0000256" key="5">
    <source>
        <dbReference type="ARBA" id="ARBA00022840"/>
    </source>
</evidence>
<evidence type="ECO:0000256" key="4">
    <source>
        <dbReference type="ARBA" id="ARBA00022806"/>
    </source>
</evidence>
<dbReference type="PANTHER" id="PTHR47642:SF7">
    <property type="entry name" value="ATP-DEPENDENT DNA HELICASE PIF1"/>
    <property type="match status" value="1"/>
</dbReference>
<feature type="domain" description="DNA helicase Pif1-like DEAD-box helicase" evidence="15">
    <location>
        <begin position="201"/>
        <end position="397"/>
    </location>
</feature>
<sequence>MELNTLLCTLWMETIGSAGDIQKRTQHKNIALTLGRNEFRDVVLKLEFPKRDMKFALKELTIFKKFVKEGKATIKIPDRNIQFLLSNCPPDKLIMFLKTMHTKLECHKQKPPVHDRKRLLSDRPKTFEDISPLTLKDLQTVHEMRAKNVENKSDMFTPKGKGKRKRENDEKENVLPQGVKMARKLVSTSCSPFKPVLNPVKLNKGQTSVLDAIISRKNVFFTGSAGTGKSFLLRRIIGALPPQHTYATASTGVAACHIGGITLHSFAGIGSGRADLQQCVELASRPLVIQQWKKCQHLIIDEISMVEGDFFDKLETVARVVKQNDLPFGGIQLILCGDFLQLPPVTKGSDKRKFCFQAKTWPKCVQLNMELTEVKRQSDNHFINILQNVRLGRCPDIVETTLRATAKHNIQKDGILATRLCTHKEDVDQINKYQMEKLNATSKVFLSTDNDTSYAKQIDSLCPVPHKLELRVGTQVMLAKNLEVHRGLVNGARGLVTGFEKGGEGLPIVKFLSGLEEVIKPARWTFKAAGAVYLTRRQIPLKLAWAISIHKSQGMTLDCVEITVSKVFESGQAYVALSRAKSLEGLRVLDFDRGCVRANPDVLKFYHKLDLTRRMLQTNIEEYS</sequence>
<evidence type="ECO:0000256" key="10">
    <source>
        <dbReference type="ARBA" id="ARBA00023235"/>
    </source>
</evidence>
<dbReference type="GO" id="GO:0005524">
    <property type="term" value="F:ATP binding"/>
    <property type="evidence" value="ECO:0007669"/>
    <property type="project" value="UniProtKB-UniRule"/>
</dbReference>
<dbReference type="InterPro" id="IPR049163">
    <property type="entry name" value="Pif1-like_2B_dom"/>
</dbReference>
<dbReference type="Pfam" id="PF25344">
    <property type="entry name" value="PH_LRR1"/>
    <property type="match status" value="1"/>
</dbReference>
<keyword evidence="7 13" id="KW-0496">Mitochondrion</keyword>
<dbReference type="FunFam" id="3.40.50.300:FF:003367">
    <property type="entry name" value="ATP-dependent DNA helicase PIF1"/>
    <property type="match status" value="1"/>
</dbReference>
<dbReference type="AlphaFoldDB" id="A0A210R047"/>
<comment type="catalytic activity">
    <reaction evidence="13">
        <text>ATP + H2O = ADP + phosphate + H(+)</text>
        <dbReference type="Rhea" id="RHEA:13065"/>
        <dbReference type="ChEBI" id="CHEBI:15377"/>
        <dbReference type="ChEBI" id="CHEBI:15378"/>
        <dbReference type="ChEBI" id="CHEBI:30616"/>
        <dbReference type="ChEBI" id="CHEBI:43474"/>
        <dbReference type="ChEBI" id="CHEBI:456216"/>
        <dbReference type="EC" id="5.6.2.3"/>
    </reaction>
</comment>
<dbReference type="CDD" id="cd18809">
    <property type="entry name" value="SF1_C_RecD"/>
    <property type="match status" value="1"/>
</dbReference>
<dbReference type="InterPro" id="IPR051055">
    <property type="entry name" value="PIF1_helicase"/>
</dbReference>
<comment type="subcellular location">
    <subcellularLocation>
        <location evidence="13">Nucleus</location>
    </subcellularLocation>
    <subcellularLocation>
        <location evidence="13">Mitochondrion</location>
    </subcellularLocation>
</comment>
<dbReference type="OrthoDB" id="272985at2759"/>
<protein>
    <recommendedName>
        <fullName evidence="13">ATP-dependent DNA helicase PIF1</fullName>
        <ecNumber evidence="13">5.6.2.3</ecNumber>
    </recommendedName>
    <alternativeName>
        <fullName evidence="13">DNA 5'-3' helicase PIF1</fullName>
    </alternativeName>
    <alternativeName>
        <fullName evidence="13">DNA repair and recombination helicase PIF1</fullName>
    </alternativeName>
</protein>
<dbReference type="GO" id="GO:0005739">
    <property type="term" value="C:mitochondrion"/>
    <property type="evidence" value="ECO:0007669"/>
    <property type="project" value="UniProtKB-SubCell"/>
</dbReference>
<keyword evidence="1 13" id="KW-0547">Nucleotide-binding</keyword>
<dbReference type="Pfam" id="PF21530">
    <property type="entry name" value="Pif1_2B_dom"/>
    <property type="match status" value="1"/>
</dbReference>
<dbReference type="Proteomes" id="UP000242188">
    <property type="component" value="Unassembled WGS sequence"/>
</dbReference>
<dbReference type="GO" id="GO:0016887">
    <property type="term" value="F:ATP hydrolysis activity"/>
    <property type="evidence" value="ECO:0007669"/>
    <property type="project" value="RHEA"/>
</dbReference>
<feature type="DNA-binding region" evidence="13">
    <location>
        <begin position="572"/>
        <end position="591"/>
    </location>
</feature>
<accession>A0A210R047</accession>
<feature type="binding site" evidence="13">
    <location>
        <begin position="223"/>
        <end position="230"/>
    </location>
    <ligand>
        <name>ATP</name>
        <dbReference type="ChEBI" id="CHEBI:30616"/>
    </ligand>
</feature>
<dbReference type="GO" id="GO:0043139">
    <property type="term" value="F:5'-3' DNA helicase activity"/>
    <property type="evidence" value="ECO:0007669"/>
    <property type="project" value="UniProtKB-UniRule"/>
</dbReference>
<evidence type="ECO:0000256" key="7">
    <source>
        <dbReference type="ARBA" id="ARBA00023128"/>
    </source>
</evidence>
<gene>
    <name evidence="13" type="primary">PIF1</name>
    <name evidence="18" type="ORF">KP79_PYT08609</name>
</gene>
<dbReference type="Gene3D" id="3.40.50.300">
    <property type="entry name" value="P-loop containing nucleotide triphosphate hydrolases"/>
    <property type="match status" value="2"/>
</dbReference>
<keyword evidence="4 13" id="KW-0347">Helicase</keyword>
<comment type="subunit">
    <text evidence="12">Monomer. Interacts with telomerase.</text>
</comment>
<keyword evidence="11 13" id="KW-0539">Nucleus</keyword>
<feature type="domain" description="DNA helicase Pif1-like 2B" evidence="16">
    <location>
        <begin position="454"/>
        <end position="499"/>
    </location>
</feature>
<evidence type="ECO:0000259" key="15">
    <source>
        <dbReference type="Pfam" id="PF05970"/>
    </source>
</evidence>
<reference evidence="18 19" key="1">
    <citation type="journal article" date="2017" name="Nat. Ecol. Evol.">
        <title>Scallop genome provides insights into evolution of bilaterian karyotype and development.</title>
        <authorList>
            <person name="Wang S."/>
            <person name="Zhang J."/>
            <person name="Jiao W."/>
            <person name="Li J."/>
            <person name="Xun X."/>
            <person name="Sun Y."/>
            <person name="Guo X."/>
            <person name="Huan P."/>
            <person name="Dong B."/>
            <person name="Zhang L."/>
            <person name="Hu X."/>
            <person name="Sun X."/>
            <person name="Wang J."/>
            <person name="Zhao C."/>
            <person name="Wang Y."/>
            <person name="Wang D."/>
            <person name="Huang X."/>
            <person name="Wang R."/>
            <person name="Lv J."/>
            <person name="Li Y."/>
            <person name="Zhang Z."/>
            <person name="Liu B."/>
            <person name="Lu W."/>
            <person name="Hui Y."/>
            <person name="Liang J."/>
            <person name="Zhou Z."/>
            <person name="Hou R."/>
            <person name="Li X."/>
            <person name="Liu Y."/>
            <person name="Li H."/>
            <person name="Ning X."/>
            <person name="Lin Y."/>
            <person name="Zhao L."/>
            <person name="Xing Q."/>
            <person name="Dou J."/>
            <person name="Li Y."/>
            <person name="Mao J."/>
            <person name="Guo H."/>
            <person name="Dou H."/>
            <person name="Li T."/>
            <person name="Mu C."/>
            <person name="Jiang W."/>
            <person name="Fu Q."/>
            <person name="Fu X."/>
            <person name="Miao Y."/>
            <person name="Liu J."/>
            <person name="Yu Q."/>
            <person name="Li R."/>
            <person name="Liao H."/>
            <person name="Li X."/>
            <person name="Kong Y."/>
            <person name="Jiang Z."/>
            <person name="Chourrout D."/>
            <person name="Li R."/>
            <person name="Bao Z."/>
        </authorList>
    </citation>
    <scope>NUCLEOTIDE SEQUENCE [LARGE SCALE GENOMIC DNA]</scope>
    <source>
        <strain evidence="18 19">PY_sf001</strain>
    </source>
</reference>
<keyword evidence="9 13" id="KW-0234">DNA repair</keyword>
<dbReference type="InterPro" id="IPR010285">
    <property type="entry name" value="DNA_helicase_pif1-like_DEAD"/>
</dbReference>
<evidence type="ECO:0000256" key="12">
    <source>
        <dbReference type="ARBA" id="ARBA00065873"/>
    </source>
</evidence>
<name>A0A210R047_MIZYE</name>
<evidence type="ECO:0000256" key="14">
    <source>
        <dbReference type="SAM" id="MobiDB-lite"/>
    </source>
</evidence>